<dbReference type="AlphaFoldDB" id="A0A9Q1EX70"/>
<dbReference type="PANTHER" id="PTHR34072:SF47">
    <property type="entry name" value="RIBONUCLEASE H"/>
    <property type="match status" value="1"/>
</dbReference>
<proteinExistence type="predicted"/>
<evidence type="ECO:0000259" key="2">
    <source>
        <dbReference type="Pfam" id="PF17919"/>
    </source>
</evidence>
<dbReference type="Gene3D" id="3.10.20.370">
    <property type="match status" value="1"/>
</dbReference>
<protein>
    <recommendedName>
        <fullName evidence="2">Reverse transcriptase/retrotransposon-derived protein RNase H-like domain-containing protein</fullName>
    </recommendedName>
</protein>
<feature type="compositionally biased region" description="Polar residues" evidence="1">
    <location>
        <begin position="166"/>
        <end position="175"/>
    </location>
</feature>
<feature type="compositionally biased region" description="Basic and acidic residues" evidence="1">
    <location>
        <begin position="1"/>
        <end position="12"/>
    </location>
</feature>
<sequence>MPQGRPRSEKGKGAPSRTPVEWTRKHQETLCNLIDELTTPPVLAYPDFDLPFVLHIDASDKELGAVLYQHQNGKLRVIGYGLRTLTPTERNYRLHSGKLEFLALKCLCSPSPMPTSKGGTPCIQYHHHPTPEWVKPRYHPLHLQDPQPKACPKAQQHQSRHCPAANNMNAHSRRN</sequence>
<evidence type="ECO:0000313" key="4">
    <source>
        <dbReference type="Proteomes" id="UP001152622"/>
    </source>
</evidence>
<organism evidence="3 4">
    <name type="scientific">Synaphobranchus kaupii</name>
    <name type="common">Kaup's arrowtooth eel</name>
    <dbReference type="NCBI Taxonomy" id="118154"/>
    <lineage>
        <taxon>Eukaryota</taxon>
        <taxon>Metazoa</taxon>
        <taxon>Chordata</taxon>
        <taxon>Craniata</taxon>
        <taxon>Vertebrata</taxon>
        <taxon>Euteleostomi</taxon>
        <taxon>Actinopterygii</taxon>
        <taxon>Neopterygii</taxon>
        <taxon>Teleostei</taxon>
        <taxon>Anguilliformes</taxon>
        <taxon>Synaphobranchidae</taxon>
        <taxon>Synaphobranchus</taxon>
    </lineage>
</organism>
<feature type="region of interest" description="Disordered" evidence="1">
    <location>
        <begin position="136"/>
        <end position="175"/>
    </location>
</feature>
<feature type="region of interest" description="Disordered" evidence="1">
    <location>
        <begin position="1"/>
        <end position="21"/>
    </location>
</feature>
<reference evidence="3" key="1">
    <citation type="journal article" date="2023" name="Science">
        <title>Genome structures resolve the early diversification of teleost fishes.</title>
        <authorList>
            <person name="Parey E."/>
            <person name="Louis A."/>
            <person name="Montfort J."/>
            <person name="Bouchez O."/>
            <person name="Roques C."/>
            <person name="Iampietro C."/>
            <person name="Lluch J."/>
            <person name="Castinel A."/>
            <person name="Donnadieu C."/>
            <person name="Desvignes T."/>
            <person name="Floi Bucao C."/>
            <person name="Jouanno E."/>
            <person name="Wen M."/>
            <person name="Mejri S."/>
            <person name="Dirks R."/>
            <person name="Jansen H."/>
            <person name="Henkel C."/>
            <person name="Chen W.J."/>
            <person name="Zahm M."/>
            <person name="Cabau C."/>
            <person name="Klopp C."/>
            <person name="Thompson A.W."/>
            <person name="Robinson-Rechavi M."/>
            <person name="Braasch I."/>
            <person name="Lecointre G."/>
            <person name="Bobe J."/>
            <person name="Postlethwait J.H."/>
            <person name="Berthelot C."/>
            <person name="Roest Crollius H."/>
            <person name="Guiguen Y."/>
        </authorList>
    </citation>
    <scope>NUCLEOTIDE SEQUENCE</scope>
    <source>
        <strain evidence="3">WJC10195</strain>
    </source>
</reference>
<dbReference type="InterPro" id="IPR041577">
    <property type="entry name" value="RT_RNaseH_2"/>
</dbReference>
<gene>
    <name evidence="3" type="ORF">SKAU_G00281410</name>
</gene>
<accession>A0A9Q1EX70</accession>
<evidence type="ECO:0000313" key="3">
    <source>
        <dbReference type="EMBL" id="KAJ8346740.1"/>
    </source>
</evidence>
<dbReference type="EMBL" id="JAINUF010000011">
    <property type="protein sequence ID" value="KAJ8346740.1"/>
    <property type="molecule type" value="Genomic_DNA"/>
</dbReference>
<dbReference type="Proteomes" id="UP001152622">
    <property type="component" value="Chromosome 11"/>
</dbReference>
<dbReference type="InterPro" id="IPR043502">
    <property type="entry name" value="DNA/RNA_pol_sf"/>
</dbReference>
<dbReference type="Pfam" id="PF17919">
    <property type="entry name" value="RT_RNaseH_2"/>
    <property type="match status" value="1"/>
</dbReference>
<dbReference type="PANTHER" id="PTHR34072">
    <property type="entry name" value="ENZYMATIC POLYPROTEIN-RELATED"/>
    <property type="match status" value="1"/>
</dbReference>
<keyword evidence="4" id="KW-1185">Reference proteome</keyword>
<comment type="caution">
    <text evidence="3">The sequence shown here is derived from an EMBL/GenBank/DDBJ whole genome shotgun (WGS) entry which is preliminary data.</text>
</comment>
<dbReference type="OrthoDB" id="8922449at2759"/>
<evidence type="ECO:0000256" key="1">
    <source>
        <dbReference type="SAM" id="MobiDB-lite"/>
    </source>
</evidence>
<feature type="domain" description="Reverse transcriptase/retrotransposon-derived protein RNase H-like" evidence="2">
    <location>
        <begin position="22"/>
        <end position="104"/>
    </location>
</feature>
<dbReference type="SUPFAM" id="SSF56672">
    <property type="entry name" value="DNA/RNA polymerases"/>
    <property type="match status" value="1"/>
</dbReference>
<name>A0A9Q1EX70_SYNKA</name>